<evidence type="ECO:0000313" key="1">
    <source>
        <dbReference type="EMBL" id="MPN20951.1"/>
    </source>
</evidence>
<accession>A0A645G291</accession>
<sequence>MGGCHDLHGIGNMLAGGQGVEHALVVHGNAVAHADRGKFHGRSTGQPNACLDGICNLVQMQMPGNNFVLRVYDTNDWAGKFFLRQSKGAEK</sequence>
<gene>
    <name evidence="1" type="ORF">SDC9_168330</name>
</gene>
<name>A0A645G291_9ZZZZ</name>
<reference evidence="1" key="1">
    <citation type="submission" date="2019-08" db="EMBL/GenBank/DDBJ databases">
        <authorList>
            <person name="Kucharzyk K."/>
            <person name="Murdoch R.W."/>
            <person name="Higgins S."/>
            <person name="Loffler F."/>
        </authorList>
    </citation>
    <scope>NUCLEOTIDE SEQUENCE</scope>
</reference>
<dbReference type="EMBL" id="VSSQ01068813">
    <property type="protein sequence ID" value="MPN20951.1"/>
    <property type="molecule type" value="Genomic_DNA"/>
</dbReference>
<organism evidence="1">
    <name type="scientific">bioreactor metagenome</name>
    <dbReference type="NCBI Taxonomy" id="1076179"/>
    <lineage>
        <taxon>unclassified sequences</taxon>
        <taxon>metagenomes</taxon>
        <taxon>ecological metagenomes</taxon>
    </lineage>
</organism>
<comment type="caution">
    <text evidence="1">The sequence shown here is derived from an EMBL/GenBank/DDBJ whole genome shotgun (WGS) entry which is preliminary data.</text>
</comment>
<dbReference type="AlphaFoldDB" id="A0A645G291"/>
<protein>
    <submittedName>
        <fullName evidence="1">Uncharacterized protein</fullName>
    </submittedName>
</protein>
<proteinExistence type="predicted"/>